<dbReference type="Pfam" id="PF18962">
    <property type="entry name" value="Por_Secre_tail"/>
    <property type="match status" value="1"/>
</dbReference>
<evidence type="ECO:0000259" key="3">
    <source>
        <dbReference type="Pfam" id="PF18962"/>
    </source>
</evidence>
<evidence type="ECO:0000259" key="2">
    <source>
        <dbReference type="Pfam" id="PF07593"/>
    </source>
</evidence>
<comment type="caution">
    <text evidence="5">The sequence shown here is derived from an EMBL/GenBank/DDBJ whole genome shotgun (WGS) entry which is preliminary data.</text>
</comment>
<keyword evidence="1" id="KW-0732">Signal</keyword>
<name>A0A5C7GEU3_9FLAO</name>
<dbReference type="CDD" id="cd03398">
    <property type="entry name" value="PAP2_haloperoxidase"/>
    <property type="match status" value="1"/>
</dbReference>
<dbReference type="EMBL" id="VRKQ01000018">
    <property type="protein sequence ID" value="TXG35459.1"/>
    <property type="molecule type" value="Genomic_DNA"/>
</dbReference>
<dbReference type="OrthoDB" id="9780455at2"/>
<dbReference type="SUPFAM" id="SSF69318">
    <property type="entry name" value="Integrin alpha N-terminal domain"/>
    <property type="match status" value="1"/>
</dbReference>
<keyword evidence="6" id="KW-1185">Reference proteome</keyword>
<dbReference type="InterPro" id="IPR027039">
    <property type="entry name" value="Crtac1"/>
</dbReference>
<dbReference type="PANTHER" id="PTHR16026">
    <property type="entry name" value="CARTILAGE ACIDIC PROTEIN 1"/>
    <property type="match status" value="1"/>
</dbReference>
<dbReference type="InterPro" id="IPR011519">
    <property type="entry name" value="UnbV_ASPIC"/>
</dbReference>
<dbReference type="InterPro" id="IPR026444">
    <property type="entry name" value="Secre_tail"/>
</dbReference>
<organism evidence="5 6">
    <name type="scientific">Seonamhaeicola maritimus</name>
    <dbReference type="NCBI Taxonomy" id="2591822"/>
    <lineage>
        <taxon>Bacteria</taxon>
        <taxon>Pseudomonadati</taxon>
        <taxon>Bacteroidota</taxon>
        <taxon>Flavobacteriia</taxon>
        <taxon>Flavobacteriales</taxon>
        <taxon>Flavobacteriaceae</taxon>
    </lineage>
</organism>
<dbReference type="Gene3D" id="1.10.606.10">
    <property type="entry name" value="Vanadium-containing Chloroperoxidase, domain 2"/>
    <property type="match status" value="1"/>
</dbReference>
<evidence type="ECO:0000259" key="4">
    <source>
        <dbReference type="Pfam" id="PF21167"/>
    </source>
</evidence>
<gene>
    <name evidence="5" type="ORF">FUA22_15390</name>
</gene>
<dbReference type="SUPFAM" id="SSF48317">
    <property type="entry name" value="Acid phosphatase/Vanadium-dependent haloperoxidase"/>
    <property type="match status" value="1"/>
</dbReference>
<dbReference type="InterPro" id="IPR036938">
    <property type="entry name" value="PAP2/HPO_sf"/>
</dbReference>
<dbReference type="Pfam" id="PF07593">
    <property type="entry name" value="UnbV_ASPIC"/>
    <property type="match status" value="1"/>
</dbReference>
<dbReference type="Proteomes" id="UP000321080">
    <property type="component" value="Unassembled WGS sequence"/>
</dbReference>
<proteinExistence type="predicted"/>
<feature type="domain" description="DUF6851" evidence="4">
    <location>
        <begin position="652"/>
        <end position="802"/>
    </location>
</feature>
<dbReference type="Gene3D" id="2.130.10.130">
    <property type="entry name" value="Integrin alpha, N-terminal"/>
    <property type="match status" value="2"/>
</dbReference>
<feature type="domain" description="Secretion system C-terminal sorting" evidence="3">
    <location>
        <begin position="1251"/>
        <end position="1320"/>
    </location>
</feature>
<evidence type="ECO:0000313" key="5">
    <source>
        <dbReference type="EMBL" id="TXG35459.1"/>
    </source>
</evidence>
<dbReference type="InterPro" id="IPR013517">
    <property type="entry name" value="FG-GAP"/>
</dbReference>
<protein>
    <submittedName>
        <fullName evidence="5">T9SS type A sorting domain-containing protein</fullName>
    </submittedName>
</protein>
<dbReference type="InterPro" id="IPR049283">
    <property type="entry name" value="DUF6851"/>
</dbReference>
<accession>A0A5C7GEU3</accession>
<evidence type="ECO:0000313" key="6">
    <source>
        <dbReference type="Proteomes" id="UP000321080"/>
    </source>
</evidence>
<reference evidence="5 6" key="1">
    <citation type="submission" date="2019-08" db="EMBL/GenBank/DDBJ databases">
        <title>Seonamhaeicola sediminis sp. nov., isolated from marine sediment.</title>
        <authorList>
            <person name="Cao W.R."/>
        </authorList>
    </citation>
    <scope>NUCLEOTIDE SEQUENCE [LARGE SCALE GENOMIC DNA]</scope>
    <source>
        <strain evidence="5 6">1505</strain>
    </source>
</reference>
<dbReference type="InterPro" id="IPR028994">
    <property type="entry name" value="Integrin_alpha_N"/>
</dbReference>
<dbReference type="GO" id="GO:0004601">
    <property type="term" value="F:peroxidase activity"/>
    <property type="evidence" value="ECO:0007669"/>
    <property type="project" value="InterPro"/>
</dbReference>
<sequence>MLSLSIYSQTFQRFEHIANLDGLHENNGVAVADYDGDYDLDLFVVAKAQDINGNPISQSKLFRNNNDGTFTDITIASGLANLFPASEPSKDIGYQDGFKYGAHWGDYDNDGYPDIFFTHAYKVQLFRNNGDGTFTETTNQAGIERTNNCNNAGATWFDFNNDSYIDLYISVWGGCNGNIFYVNNGDGTFEERSEFYGINSPEQSYMSIPYDFNEDGWMDLFVSNDFYVPNNLYINNFGSIFEDQAANYGIDQLANFMGLSISDYNNDGNFDIYVTDINMNLLFTNNGDNSFTEQAEEKGILRTGWSWDCPFADFDLDGDEDLFVVNGFKQSFPEGEANVYFENNGPNDYTFTEKTGNVGLGAITMSVGATPFDYDNDGDLDLFVSNSDQESFFYQNTTITTTSTQNPRWFKVMLEGTTSNRNAIGASVSITTNEGSLHRYASGVGFLSQSIQPLHFGLSDATSISEIEIKWPSGLIETYNDLPLDNIILAREGNGYEIIDTSQAVKVKGCTDPNSCNFNPEAVEDDGSCSYLDGSQISGPTSTGYFNEEIYTYNKTTNSTLSWEVIGGEIITGQNTETIKVLWHLEDEGEVSVIETSTNCATEKIILPVDLTISKITANRSIARIWNEALLHAIRNDYARPTVHARNLFHTSVALYDAWAIFDENARTYLLGNEVHGIVIPFYGFETEEPIEEARKKAMSYAAYRLLSHRFKNSPNLAETQHTFDLLMTDLGYNINFTDTDHTNGNPAALGNYIAQAIIDYGFKDGANEAGAYENKFYEPVNTPLTPQLQGNVTLTDPNRWQQLSLYQFIDQSGNLIAGNTPDFLGPEWGQVLPFSLKEDNKSTFTRDGYNYQVYHDPSPPPYLNLNSEDTDSQSYKWGFSLVSVWGSHLDPADGVIWDISPKSIGNFDINNIPQSFEDFPDFYNEFEGGDPSQGHSINPHTNAPYPEQLVPRGDYARVLAEFWADGPDSETPPGHWFTLLNYVSDHPALQKKLNGTGETMSPLEWDVKAYFLMGGTMHDAAVSAWGVKGWYDYIRPISAIRYMAELGQSSDNMLSNYHVGGIPLKPGYVEIVETGDPLAGTMNEHVGKIKLYTWRGHDFIGNPSTDMAGVGWILADNWWPYQRPSFVTPPFAGYVSGHSTYSRAAAELMTLITGDAFFPGGVGEFIAKKDEFLVFEEGPSVDVKLQWATYRDASDQCSLSRIWGGIHPPADDIPGRLIGEKIGKEAYSFGVEYFTGKEETNTPSAYSYKVYPNPLNDEFKVFITNTTLTDEFQLADLKGSVIATLSKQHNEETGVTEIHLPYSLASGVYVLTINNESKLIVKP</sequence>
<feature type="domain" description="ASPIC/UnbV" evidence="2">
    <location>
        <begin position="423"/>
        <end position="486"/>
    </location>
</feature>
<dbReference type="PANTHER" id="PTHR16026:SF0">
    <property type="entry name" value="CARTILAGE ACIDIC PROTEIN 1"/>
    <property type="match status" value="1"/>
</dbReference>
<dbReference type="InterPro" id="IPR016119">
    <property type="entry name" value="Br/Cl_peroxidase_C"/>
</dbReference>
<dbReference type="Pfam" id="PF21167">
    <property type="entry name" value="DUF6851"/>
    <property type="match status" value="1"/>
</dbReference>
<dbReference type="NCBIfam" id="TIGR04183">
    <property type="entry name" value="Por_Secre_tail"/>
    <property type="match status" value="1"/>
</dbReference>
<evidence type="ECO:0000256" key="1">
    <source>
        <dbReference type="ARBA" id="ARBA00022729"/>
    </source>
</evidence>
<dbReference type="Pfam" id="PF13517">
    <property type="entry name" value="FG-GAP_3"/>
    <property type="match status" value="2"/>
</dbReference>